<dbReference type="AlphaFoldDB" id="A0A815QMS4"/>
<feature type="transmembrane region" description="Helical" evidence="2">
    <location>
        <begin position="666"/>
        <end position="688"/>
    </location>
</feature>
<feature type="binding site" evidence="1">
    <location>
        <position position="1028"/>
    </location>
    <ligand>
        <name>Mg(2+)</name>
        <dbReference type="ChEBI" id="CHEBI:18420"/>
        <label>1</label>
    </ligand>
</feature>
<feature type="transmembrane region" description="Helical" evidence="2">
    <location>
        <begin position="555"/>
        <end position="574"/>
    </location>
</feature>
<accession>A0A815QMS4</accession>
<feature type="transmembrane region" description="Helical" evidence="2">
    <location>
        <begin position="530"/>
        <end position="548"/>
    </location>
</feature>
<evidence type="ECO:0000313" key="5">
    <source>
        <dbReference type="Proteomes" id="UP000663852"/>
    </source>
</evidence>
<dbReference type="GO" id="GO:0006506">
    <property type="term" value="P:GPI anchor biosynthetic process"/>
    <property type="evidence" value="ECO:0007669"/>
    <property type="project" value="InterPro"/>
</dbReference>
<dbReference type="Pfam" id="PF19316">
    <property type="entry name" value="PIGO_PIGG"/>
    <property type="match status" value="1"/>
</dbReference>
<dbReference type="PANTHER" id="PTHR23072">
    <property type="entry name" value="PHOSPHATIDYLINOSITOL GLYCAN-RELATED"/>
    <property type="match status" value="1"/>
</dbReference>
<feature type="binding site" evidence="1">
    <location>
        <position position="787"/>
    </location>
    <ligand>
        <name>Mg(2+)</name>
        <dbReference type="ChEBI" id="CHEBI:18420"/>
        <label>1</label>
    </ligand>
</feature>
<dbReference type="Pfam" id="PF01663">
    <property type="entry name" value="Phosphodiest"/>
    <property type="match status" value="1"/>
</dbReference>
<dbReference type="InterPro" id="IPR005502">
    <property type="entry name" value="Ribosyl_crysJ1"/>
</dbReference>
<protein>
    <recommendedName>
        <fullName evidence="3">GPI ethanolamine phosphate transferase 2 C-terminal domain-containing protein</fullName>
    </recommendedName>
</protein>
<feature type="transmembrane region" description="Helical" evidence="2">
    <location>
        <begin position="615"/>
        <end position="638"/>
    </location>
</feature>
<feature type="transmembrane region" description="Helical" evidence="2">
    <location>
        <begin position="447"/>
        <end position="466"/>
    </location>
</feature>
<comment type="caution">
    <text evidence="4">The sequence shown here is derived from an EMBL/GenBank/DDBJ whole genome shotgun (WGS) entry which is preliminary data.</text>
</comment>
<feature type="binding site" evidence="1">
    <location>
        <position position="789"/>
    </location>
    <ligand>
        <name>Mg(2+)</name>
        <dbReference type="ChEBI" id="CHEBI:18420"/>
        <label>1</label>
    </ligand>
</feature>
<dbReference type="InterPro" id="IPR017850">
    <property type="entry name" value="Alkaline_phosphatase_core_sf"/>
</dbReference>
<dbReference type="Pfam" id="PF03747">
    <property type="entry name" value="ADP_ribosyl_GH"/>
    <property type="match status" value="1"/>
</dbReference>
<dbReference type="OrthoDB" id="410104at2759"/>
<gene>
    <name evidence="4" type="ORF">EDS130_LOCUS40359</name>
</gene>
<feature type="transmembrane region" description="Helical" evidence="2">
    <location>
        <begin position="700"/>
        <end position="719"/>
    </location>
</feature>
<feature type="binding site" evidence="1">
    <location>
        <position position="788"/>
    </location>
    <ligand>
        <name>Mg(2+)</name>
        <dbReference type="ChEBI" id="CHEBI:18420"/>
        <label>1</label>
    </ligand>
</feature>
<dbReference type="InterPro" id="IPR039527">
    <property type="entry name" value="PIGG/GPI7"/>
</dbReference>
<dbReference type="GO" id="GO:0005789">
    <property type="term" value="C:endoplasmic reticulum membrane"/>
    <property type="evidence" value="ECO:0007669"/>
    <property type="project" value="TreeGrafter"/>
</dbReference>
<dbReference type="InterPro" id="IPR002591">
    <property type="entry name" value="Phosphodiest/P_Trfase"/>
</dbReference>
<evidence type="ECO:0000256" key="1">
    <source>
        <dbReference type="PIRSR" id="PIRSR605502-1"/>
    </source>
</evidence>
<keyword evidence="1" id="KW-0479">Metal-binding</keyword>
<dbReference type="GO" id="GO:0046872">
    <property type="term" value="F:metal ion binding"/>
    <property type="evidence" value="ECO:0007669"/>
    <property type="project" value="UniProtKB-KW"/>
</dbReference>
<dbReference type="InterPro" id="IPR045687">
    <property type="entry name" value="PIGG/GPI7_C"/>
</dbReference>
<reference evidence="4" key="1">
    <citation type="submission" date="2021-02" db="EMBL/GenBank/DDBJ databases">
        <authorList>
            <person name="Nowell W R."/>
        </authorList>
    </citation>
    <scope>NUCLEOTIDE SEQUENCE</scope>
</reference>
<dbReference type="EMBL" id="CAJNOJ010000484">
    <property type="protein sequence ID" value="CAF1464172.1"/>
    <property type="molecule type" value="Genomic_DNA"/>
</dbReference>
<evidence type="ECO:0000256" key="2">
    <source>
        <dbReference type="SAM" id="Phobius"/>
    </source>
</evidence>
<organism evidence="4 5">
    <name type="scientific">Adineta ricciae</name>
    <name type="common">Rotifer</name>
    <dbReference type="NCBI Taxonomy" id="249248"/>
    <lineage>
        <taxon>Eukaryota</taxon>
        <taxon>Metazoa</taxon>
        <taxon>Spiralia</taxon>
        <taxon>Gnathifera</taxon>
        <taxon>Rotifera</taxon>
        <taxon>Eurotatoria</taxon>
        <taxon>Bdelloidea</taxon>
        <taxon>Adinetida</taxon>
        <taxon>Adinetidae</taxon>
        <taxon>Adineta</taxon>
    </lineage>
</organism>
<feature type="domain" description="GPI ethanolamine phosphate transferase 2 C-terminal" evidence="3">
    <location>
        <begin position="444"/>
        <end position="552"/>
    </location>
</feature>
<dbReference type="InterPro" id="IPR036705">
    <property type="entry name" value="Ribosyl_crysJ1_sf"/>
</dbReference>
<dbReference type="SUPFAM" id="SSF53649">
    <property type="entry name" value="Alkaline phosphatase-like"/>
    <property type="match status" value="1"/>
</dbReference>
<feature type="binding site" evidence="1">
    <location>
        <position position="1026"/>
    </location>
    <ligand>
        <name>Mg(2+)</name>
        <dbReference type="ChEBI" id="CHEBI:18420"/>
        <label>1</label>
    </ligand>
</feature>
<dbReference type="Proteomes" id="UP000663852">
    <property type="component" value="Unassembled WGS sequence"/>
</dbReference>
<dbReference type="PANTHER" id="PTHR23072:SF0">
    <property type="entry name" value="GPI ETHANOLAMINE PHOSPHATE TRANSFERASE 2"/>
    <property type="match status" value="1"/>
</dbReference>
<keyword evidence="2" id="KW-1133">Transmembrane helix</keyword>
<name>A0A815QMS4_ADIRI</name>
<proteinExistence type="predicted"/>
<dbReference type="GO" id="GO:0051267">
    <property type="term" value="F:CP2 mannose-ethanolamine phosphotransferase activity"/>
    <property type="evidence" value="ECO:0007669"/>
    <property type="project" value="TreeGrafter"/>
</dbReference>
<feature type="binding site" evidence="1">
    <location>
        <position position="1029"/>
    </location>
    <ligand>
        <name>Mg(2+)</name>
        <dbReference type="ChEBI" id="CHEBI:18420"/>
        <label>1</label>
    </ligand>
</feature>
<feature type="transmembrane region" description="Helical" evidence="2">
    <location>
        <begin position="368"/>
        <end position="389"/>
    </location>
</feature>
<evidence type="ECO:0000313" key="4">
    <source>
        <dbReference type="EMBL" id="CAF1464172.1"/>
    </source>
</evidence>
<feature type="transmembrane region" description="Helical" evidence="2">
    <location>
        <begin position="6"/>
        <end position="25"/>
    </location>
</feature>
<sequence>MRSELFVIVFHLFAFILLMQGLFPFSSSTNQISTRSCFNSPKSTNRRVIIILIDALRSDYIFNRNHSFYLRSISKLEEEKKALSIKLRTHTPTVTLPRLKAILTGTIPSFWDVLFNYNSSSLEIDNLLFQYKKKYPEKKIVFYGDDTWLKLFPYEIFSRSYGLQSFFVSDFKEIDINVTHGLYVELNQIEQWDLLIVHYLGLDHIGHAYGAFNSFVQDKLLEMDEMIEYVYSKVNLNDVILITGDHGMIDQGGHGGSSNEEIFVPAVFISKGFQEIYRDKNEYFQIDLTPTLSALLEIAIPFNNLGILIENVLKTFQFVNKTNLFQCLIDDNRRQLVNLLSNTKLSTAFNDLQQIRQQAMKLANEQDIFMLILSIFIFFLRTILLWFHISKMCLISIVISILFYVISNRIFVSLSIGIITFCFIGLKQGQRRLINYKFEEKMNLSNQLLIYYPIFHCLSLFSSSFIEEEHQTWYYLLSTYLFLRTFEEKSFQYFIFFLFSRLIRSWNQTGNKWLNLSDIGDFLNKSDHQIYLFVIHILSSIVFVYLLNKSKQCRLIYLLPMIIFIYRWNLFSSFSSLSPLFYYGLLIYFLIWKEMSITNILFCLLYLICRTHNCVIIVIYMIFYEYLLVTDGSLAFLLSQSAFFHLGNSNSFVTIDISTGFVGIPIYIPIIHGFFIYLSTYGLSILWLMKLSREQRTIYLLQLTLINTLFSICVFLQRYHLFVWTTPFYHKKDDEVCKRIVGSLVGLAVGDALGASVEFRPQEYLVTNPVKTMQGGGTWGLDAGKWTDDTSMALCLASSLISENAFNPYNQMVRYKWWHRYGYLSSTGHCFDIGQATRQALTEFANRQRILKVAYYCKTDYETDILALDSVERVSNFDISSSNSDSAGNGALMRLAPIPLFYFQSPLIAIESAGRSAALTHANQKAVDACRYYAALIIAALRGSTKDELLDKNFYVNHKDWFGEEKLHDDVQTIINGSFKKKGGYDEGIRGKGYVINALEAALWSFWADEDSFEKGALNAVNLGDDTDTTAAIYGQLAGAFYGYDKIPKEWLDKLYAHDFLVTIGEWLHFMGIQRVNESYPVCETEDKQILSETNDCQADQQHSDLVVSAYSLQVDPIGSVPSNDDVLDHYFQSSLNDEEDDYTKSAYNYGFYRNKL</sequence>
<evidence type="ECO:0000259" key="3">
    <source>
        <dbReference type="Pfam" id="PF19316"/>
    </source>
</evidence>
<dbReference type="SUPFAM" id="SSF101478">
    <property type="entry name" value="ADP-ribosylglycohydrolase"/>
    <property type="match status" value="1"/>
</dbReference>
<feature type="transmembrane region" description="Helical" evidence="2">
    <location>
        <begin position="580"/>
        <end position="608"/>
    </location>
</feature>
<feature type="transmembrane region" description="Helical" evidence="2">
    <location>
        <begin position="401"/>
        <end position="426"/>
    </location>
</feature>
<keyword evidence="2" id="KW-0472">Membrane</keyword>
<keyword evidence="1" id="KW-0460">Magnesium</keyword>
<keyword evidence="2" id="KW-0812">Transmembrane</keyword>
<comment type="cofactor">
    <cofactor evidence="1">
        <name>Mg(2+)</name>
        <dbReference type="ChEBI" id="CHEBI:18420"/>
    </cofactor>
    <text evidence="1">Binds 2 magnesium ions per subunit.</text>
</comment>
<dbReference type="Gene3D" id="1.10.4080.10">
    <property type="entry name" value="ADP-ribosylation/Crystallin J1"/>
    <property type="match status" value="1"/>
</dbReference>
<dbReference type="Gene3D" id="3.40.720.10">
    <property type="entry name" value="Alkaline Phosphatase, subunit A"/>
    <property type="match status" value="1"/>
</dbReference>